<dbReference type="InterPro" id="IPR019734">
    <property type="entry name" value="TPR_rpt"/>
</dbReference>
<dbReference type="SUPFAM" id="SSF48452">
    <property type="entry name" value="TPR-like"/>
    <property type="match status" value="1"/>
</dbReference>
<gene>
    <name evidence="4" type="ORF">GCM10011518_06770</name>
</gene>
<evidence type="ECO:0000256" key="2">
    <source>
        <dbReference type="SAM" id="Phobius"/>
    </source>
</evidence>
<dbReference type="PROSITE" id="PS50005">
    <property type="entry name" value="TPR"/>
    <property type="match status" value="1"/>
</dbReference>
<dbReference type="Gene3D" id="1.25.40.10">
    <property type="entry name" value="Tetratricopeptide repeat domain"/>
    <property type="match status" value="1"/>
</dbReference>
<keyword evidence="3" id="KW-0732">Signal</keyword>
<keyword evidence="5" id="KW-1185">Reference proteome</keyword>
<comment type="caution">
    <text evidence="4">The sequence shown here is derived from an EMBL/GenBank/DDBJ whole genome shotgun (WGS) entry which is preliminary data.</text>
</comment>
<feature type="transmembrane region" description="Helical" evidence="2">
    <location>
        <begin position="279"/>
        <end position="301"/>
    </location>
</feature>
<keyword evidence="2" id="KW-0472">Membrane</keyword>
<keyword evidence="1" id="KW-0802">TPR repeat</keyword>
<evidence type="ECO:0008006" key="6">
    <source>
        <dbReference type="Google" id="ProtNLM"/>
    </source>
</evidence>
<dbReference type="SMART" id="SM00028">
    <property type="entry name" value="TPR"/>
    <property type="match status" value="3"/>
</dbReference>
<dbReference type="InterPro" id="IPR011990">
    <property type="entry name" value="TPR-like_helical_dom_sf"/>
</dbReference>
<name>A0ABQ1TNQ3_9FLAO</name>
<protein>
    <recommendedName>
        <fullName evidence="6">Tetratricopeptide repeat-containing protein</fullName>
    </recommendedName>
</protein>
<accession>A0ABQ1TNQ3</accession>
<dbReference type="EMBL" id="BMKP01000001">
    <property type="protein sequence ID" value="GGF00016.1"/>
    <property type="molecule type" value="Genomic_DNA"/>
</dbReference>
<feature type="signal peptide" evidence="3">
    <location>
        <begin position="1"/>
        <end position="20"/>
    </location>
</feature>
<evidence type="ECO:0000256" key="1">
    <source>
        <dbReference type="PROSITE-ProRule" id="PRU00339"/>
    </source>
</evidence>
<keyword evidence="2" id="KW-1133">Transmembrane helix</keyword>
<keyword evidence="2" id="KW-0812">Transmembrane</keyword>
<dbReference type="RefSeq" id="WP_163391958.1">
    <property type="nucleotide sequence ID" value="NZ_BMKP01000001.1"/>
</dbReference>
<dbReference type="Proteomes" id="UP000655016">
    <property type="component" value="Unassembled WGS sequence"/>
</dbReference>
<feature type="chain" id="PRO_5047519187" description="Tetratricopeptide repeat-containing protein" evidence="3">
    <location>
        <begin position="21"/>
        <end position="309"/>
    </location>
</feature>
<organism evidence="4 5">
    <name type="scientific">Flavobacterium limi</name>
    <dbReference type="NCBI Taxonomy" id="2045105"/>
    <lineage>
        <taxon>Bacteria</taxon>
        <taxon>Pseudomonadati</taxon>
        <taxon>Bacteroidota</taxon>
        <taxon>Flavobacteriia</taxon>
        <taxon>Flavobacteriales</taxon>
        <taxon>Flavobacteriaceae</taxon>
        <taxon>Flavobacterium</taxon>
    </lineage>
</organism>
<feature type="repeat" description="TPR" evidence="1">
    <location>
        <begin position="105"/>
        <end position="138"/>
    </location>
</feature>
<evidence type="ECO:0000313" key="4">
    <source>
        <dbReference type="EMBL" id="GGF00016.1"/>
    </source>
</evidence>
<evidence type="ECO:0000313" key="5">
    <source>
        <dbReference type="Proteomes" id="UP000655016"/>
    </source>
</evidence>
<proteinExistence type="predicted"/>
<evidence type="ECO:0000256" key="3">
    <source>
        <dbReference type="SAM" id="SignalP"/>
    </source>
</evidence>
<sequence>MNKFKVFLIVLVLISFKSFACLNGETKYLKNGERVYIDFRGLVPHGHNFTISDFPKLITELDRLYKKTKDIDYLSDKGYVLIVQKKYEEALKLYLYIEKIEPNRYSTASNIGTLYELTGENQKAYNWIKKSIEINPESHHGSEWLHLKILEAKIKDIKNVSGDFLTNNSFGKEAIPKTNLSNKQLKQFAQSLYFQVNERMSFIKPEDHIISVLLFELGNAVKIIGENQNAIQIYKKAKEYGFKDKIIDKRLNSHNEIRAGYGKIENQKKSESINNNKKLIFGFIISIIGGVVFIGLILFYAKSKNLKNT</sequence>
<reference evidence="5" key="1">
    <citation type="journal article" date="2019" name="Int. J. Syst. Evol. Microbiol.">
        <title>The Global Catalogue of Microorganisms (GCM) 10K type strain sequencing project: providing services to taxonomists for standard genome sequencing and annotation.</title>
        <authorList>
            <consortium name="The Broad Institute Genomics Platform"/>
            <consortium name="The Broad Institute Genome Sequencing Center for Infectious Disease"/>
            <person name="Wu L."/>
            <person name="Ma J."/>
        </authorList>
    </citation>
    <scope>NUCLEOTIDE SEQUENCE [LARGE SCALE GENOMIC DNA]</scope>
    <source>
        <strain evidence="5">CGMCC 1.16060</strain>
    </source>
</reference>